<evidence type="ECO:0000259" key="2">
    <source>
        <dbReference type="PROSITE" id="PS51677"/>
    </source>
</evidence>
<dbReference type="Gene3D" id="3.20.20.370">
    <property type="entry name" value="Glycoside hydrolase/deacetylase"/>
    <property type="match status" value="1"/>
</dbReference>
<accession>C3X934</accession>
<dbReference type="HOGENOM" id="CLU_021264_6_1_4"/>
<evidence type="ECO:0000313" key="3">
    <source>
        <dbReference type="EMBL" id="EEO29710.1"/>
    </source>
</evidence>
<keyword evidence="1" id="KW-0472">Membrane</keyword>
<dbReference type="Pfam" id="PF01522">
    <property type="entry name" value="Polysacc_deac_1"/>
    <property type="match status" value="1"/>
</dbReference>
<dbReference type="RefSeq" id="WP_005880397.1">
    <property type="nucleotide sequence ID" value="NZ_CP019430.1"/>
</dbReference>
<protein>
    <submittedName>
        <fullName evidence="3">Polysaccharide deacetylase</fullName>
    </submittedName>
</protein>
<reference evidence="3 4" key="1">
    <citation type="submission" date="2009-02" db="EMBL/GenBank/DDBJ databases">
        <title>The Genome Sequence of Oxalobacter formigenes OXCC13.</title>
        <authorList>
            <consortium name="The Broad Institute Genome Sequencing Platform"/>
            <person name="Ward D."/>
            <person name="Young S.K."/>
            <person name="Kodira C.D."/>
            <person name="Zeng Q."/>
            <person name="Koehrsen M."/>
            <person name="Alvarado L."/>
            <person name="Berlin A."/>
            <person name="Borenstein D."/>
            <person name="Chen Z."/>
            <person name="Engels R."/>
            <person name="Freedman E."/>
            <person name="Gellesch M."/>
            <person name="Goldberg J."/>
            <person name="Griggs A."/>
            <person name="Gujja S."/>
            <person name="Heiman D."/>
            <person name="Hepburn T."/>
            <person name="Howarth C."/>
            <person name="Jen D."/>
            <person name="Larson L."/>
            <person name="Lewis B."/>
            <person name="Mehta T."/>
            <person name="Park D."/>
            <person name="Pearson M."/>
            <person name="Roberts A."/>
            <person name="Saif S."/>
            <person name="Shea T."/>
            <person name="Shenoy N."/>
            <person name="Sisk P."/>
            <person name="Stolte C."/>
            <person name="Sykes S."/>
            <person name="Walk T."/>
            <person name="White J."/>
            <person name="Yandava C."/>
            <person name="Allison M.J."/>
            <person name="Lander E."/>
            <person name="Nusbaum C."/>
            <person name="Galagan J."/>
            <person name="Birren B."/>
        </authorList>
    </citation>
    <scope>NUCLEOTIDE SEQUENCE [LARGE SCALE GENOMIC DNA]</scope>
    <source>
        <strain evidence="3 4">OXCC13</strain>
    </source>
</reference>
<dbReference type="CDD" id="cd10944">
    <property type="entry name" value="CE4_SmPgdA_like"/>
    <property type="match status" value="1"/>
</dbReference>
<gene>
    <name evidence="3" type="ORF">OFBG_00738</name>
</gene>
<dbReference type="eggNOG" id="COG0726">
    <property type="taxonomic scope" value="Bacteria"/>
</dbReference>
<dbReference type="GO" id="GO:0016810">
    <property type="term" value="F:hydrolase activity, acting on carbon-nitrogen (but not peptide) bonds"/>
    <property type="evidence" value="ECO:0007669"/>
    <property type="project" value="InterPro"/>
</dbReference>
<dbReference type="SUPFAM" id="SSF88713">
    <property type="entry name" value="Glycoside hydrolase/deacetylase"/>
    <property type="match status" value="1"/>
</dbReference>
<evidence type="ECO:0000313" key="4">
    <source>
        <dbReference type="Proteomes" id="UP000005089"/>
    </source>
</evidence>
<evidence type="ECO:0000256" key="1">
    <source>
        <dbReference type="SAM" id="Phobius"/>
    </source>
</evidence>
<dbReference type="PANTHER" id="PTHR10587:SF125">
    <property type="entry name" value="POLYSACCHARIDE DEACETYLASE YHEN-RELATED"/>
    <property type="match status" value="1"/>
</dbReference>
<feature type="domain" description="NodB homology" evidence="2">
    <location>
        <begin position="90"/>
        <end position="282"/>
    </location>
</feature>
<dbReference type="STRING" id="847.BRW83_1488"/>
<dbReference type="EMBL" id="GG658170">
    <property type="protein sequence ID" value="EEO29710.1"/>
    <property type="molecule type" value="Genomic_DNA"/>
</dbReference>
<keyword evidence="4" id="KW-1185">Reference proteome</keyword>
<dbReference type="InterPro" id="IPR002509">
    <property type="entry name" value="NODB_dom"/>
</dbReference>
<sequence length="297" mass="33747">MAEKYWRSVRFYKHFYTSCLVSIIILPLAAAFYFWQVTAAATKPLPDPVSDRMTESGSELSRMSKNPVSYRKKYPELYVLPSEKETISENTVYLTFDDGPSPVTGQVLDVLKRYQVKGTFFVVGQNLKTAAGQEMIRRMLREGHSLGMHSDTHRYRKIYASVEAWLDDFAAVHQRISDITGQQTAIFRFPGGSINIYNASLYQELIAEMTRRGYVYFDWNVSVGDISLSPQRAEALFANVVTRSSGDSRVVILMHDSATKAETVKALPKIIEHYRSKGYSFGSLQNSTYPITFGYRS</sequence>
<keyword evidence="1" id="KW-0812">Transmembrane</keyword>
<dbReference type="GeneID" id="77135352"/>
<keyword evidence="1" id="KW-1133">Transmembrane helix</keyword>
<dbReference type="Proteomes" id="UP000005089">
    <property type="component" value="Unassembled WGS sequence"/>
</dbReference>
<organism evidence="3 4">
    <name type="scientific">Oxalobacter formigenes OXCC13</name>
    <dbReference type="NCBI Taxonomy" id="556269"/>
    <lineage>
        <taxon>Bacteria</taxon>
        <taxon>Pseudomonadati</taxon>
        <taxon>Pseudomonadota</taxon>
        <taxon>Betaproteobacteria</taxon>
        <taxon>Burkholderiales</taxon>
        <taxon>Oxalobacteraceae</taxon>
        <taxon>Oxalobacter</taxon>
    </lineage>
</organism>
<dbReference type="AlphaFoldDB" id="C3X934"/>
<feature type="transmembrane region" description="Helical" evidence="1">
    <location>
        <begin position="15"/>
        <end position="35"/>
    </location>
</feature>
<dbReference type="InterPro" id="IPR050248">
    <property type="entry name" value="Polysacc_deacetylase_ArnD"/>
</dbReference>
<proteinExistence type="predicted"/>
<dbReference type="PROSITE" id="PS51677">
    <property type="entry name" value="NODB"/>
    <property type="match status" value="1"/>
</dbReference>
<dbReference type="InterPro" id="IPR011330">
    <property type="entry name" value="Glyco_hydro/deAcase_b/a-brl"/>
</dbReference>
<dbReference type="OrthoDB" id="276604at2"/>
<dbReference type="PANTHER" id="PTHR10587">
    <property type="entry name" value="GLYCOSYL TRANSFERASE-RELATED"/>
    <property type="match status" value="1"/>
</dbReference>
<dbReference type="GO" id="GO:0005975">
    <property type="term" value="P:carbohydrate metabolic process"/>
    <property type="evidence" value="ECO:0007669"/>
    <property type="project" value="InterPro"/>
</dbReference>
<name>C3X934_OXAFO</name>